<sequence>MSDLFRPGDHRAGELFTDAAFTAAMVAVESAWAGVDLHVPDLDLASATESGANPVIPLVRALKEANPGVDVHTGLTSQDVLDTALVLLLREAVTVVRENLDRAGAALGSLDDAHGRTPAIARTLTQWALPITLSERFTAWGTGLAEAAHDLAALVFPVQAGGPVGTLADRRGLAARLGLADVASWHTNRRPVTRAGDALVAACDACGHVARDVLTLSRPELGEVSEGSGGGSSSMPHKANPALSTLVRSTALVAPHLGAALHSAAADQVDERADGAWHAEWDTLRLLARRTVVATAQTADLLAGLRVHPERIAANLAAAEQIRGGTA</sequence>
<dbReference type="Pfam" id="PF00206">
    <property type="entry name" value="Lyase_1"/>
    <property type="match status" value="1"/>
</dbReference>
<dbReference type="InterPro" id="IPR022761">
    <property type="entry name" value="Fumarate_lyase_N"/>
</dbReference>
<evidence type="ECO:0000259" key="4">
    <source>
        <dbReference type="Pfam" id="PF00206"/>
    </source>
</evidence>
<dbReference type="EMBL" id="PVZF01000006">
    <property type="protein sequence ID" value="PRY14636.1"/>
    <property type="molecule type" value="Genomic_DNA"/>
</dbReference>
<evidence type="ECO:0000313" key="6">
    <source>
        <dbReference type="Proteomes" id="UP000238083"/>
    </source>
</evidence>
<comment type="similarity">
    <text evidence="2">Belongs to the class-II fumarase/aspartase family.</text>
</comment>
<organism evidence="5 6">
    <name type="scientific">Kineococcus rhizosphaerae</name>
    <dbReference type="NCBI Taxonomy" id="559628"/>
    <lineage>
        <taxon>Bacteria</taxon>
        <taxon>Bacillati</taxon>
        <taxon>Actinomycetota</taxon>
        <taxon>Actinomycetes</taxon>
        <taxon>Kineosporiales</taxon>
        <taxon>Kineosporiaceae</taxon>
        <taxon>Kineococcus</taxon>
    </lineage>
</organism>
<dbReference type="InterPro" id="IPR008948">
    <property type="entry name" value="L-Aspartase-like"/>
</dbReference>
<gene>
    <name evidence="5" type="ORF">CLV37_106195</name>
</gene>
<feature type="region of interest" description="Disordered" evidence="3">
    <location>
        <begin position="220"/>
        <end position="240"/>
    </location>
</feature>
<evidence type="ECO:0000256" key="1">
    <source>
        <dbReference type="ARBA" id="ARBA00023239"/>
    </source>
</evidence>
<dbReference type="PROSITE" id="PS00163">
    <property type="entry name" value="FUMARATE_LYASES"/>
    <property type="match status" value="1"/>
</dbReference>
<name>A0A2T0R3L3_9ACTN</name>
<dbReference type="GO" id="GO:0016853">
    <property type="term" value="F:isomerase activity"/>
    <property type="evidence" value="ECO:0007669"/>
    <property type="project" value="UniProtKB-KW"/>
</dbReference>
<comment type="caution">
    <text evidence="5">The sequence shown here is derived from an EMBL/GenBank/DDBJ whole genome shotgun (WGS) entry which is preliminary data.</text>
</comment>
<dbReference type="InterPro" id="IPR000362">
    <property type="entry name" value="Fumarate_lyase_fam"/>
</dbReference>
<dbReference type="PANTHER" id="PTHR43172">
    <property type="entry name" value="ADENYLOSUCCINATE LYASE"/>
    <property type="match status" value="1"/>
</dbReference>
<dbReference type="InterPro" id="IPR020557">
    <property type="entry name" value="Fumarate_lyase_CS"/>
</dbReference>
<dbReference type="Proteomes" id="UP000238083">
    <property type="component" value="Unassembled WGS sequence"/>
</dbReference>
<dbReference type="RefSeq" id="WP_106211127.1">
    <property type="nucleotide sequence ID" value="NZ_PVZF01000006.1"/>
</dbReference>
<proteinExistence type="inferred from homology"/>
<evidence type="ECO:0000256" key="2">
    <source>
        <dbReference type="ARBA" id="ARBA00034772"/>
    </source>
</evidence>
<evidence type="ECO:0000256" key="3">
    <source>
        <dbReference type="SAM" id="MobiDB-lite"/>
    </source>
</evidence>
<accession>A0A2T0R3L3</accession>
<keyword evidence="1" id="KW-0456">Lyase</keyword>
<reference evidence="5 6" key="1">
    <citation type="submission" date="2018-03" db="EMBL/GenBank/DDBJ databases">
        <title>Genomic Encyclopedia of Archaeal and Bacterial Type Strains, Phase II (KMG-II): from individual species to whole genera.</title>
        <authorList>
            <person name="Goeker M."/>
        </authorList>
    </citation>
    <scope>NUCLEOTIDE SEQUENCE [LARGE SCALE GENOMIC DNA]</scope>
    <source>
        <strain evidence="5 6">DSM 19711</strain>
    </source>
</reference>
<protein>
    <submittedName>
        <fullName evidence="5">3-carboxy-cis,cis-muconate cycloisomerase</fullName>
    </submittedName>
</protein>
<feature type="domain" description="Fumarate lyase N-terminal" evidence="4">
    <location>
        <begin position="37"/>
        <end position="251"/>
    </location>
</feature>
<dbReference type="OrthoDB" id="9768878at2"/>
<dbReference type="Gene3D" id="1.20.200.10">
    <property type="entry name" value="Fumarase/aspartase (Central domain)"/>
    <property type="match status" value="1"/>
</dbReference>
<keyword evidence="5" id="KW-0413">Isomerase</keyword>
<keyword evidence="6" id="KW-1185">Reference proteome</keyword>
<dbReference type="GO" id="GO:0016829">
    <property type="term" value="F:lyase activity"/>
    <property type="evidence" value="ECO:0007669"/>
    <property type="project" value="UniProtKB-KW"/>
</dbReference>
<dbReference type="PRINTS" id="PR00149">
    <property type="entry name" value="FUMRATELYASE"/>
</dbReference>
<evidence type="ECO:0000313" key="5">
    <source>
        <dbReference type="EMBL" id="PRY14636.1"/>
    </source>
</evidence>
<dbReference type="SUPFAM" id="SSF48557">
    <property type="entry name" value="L-aspartase-like"/>
    <property type="match status" value="1"/>
</dbReference>
<dbReference type="AlphaFoldDB" id="A0A2T0R3L3"/>
<dbReference type="PANTHER" id="PTHR43172:SF2">
    <property type="entry name" value="ADENYLOSUCCINATE LYASE C-TERMINAL DOMAIN-CONTAINING PROTEIN"/>
    <property type="match status" value="1"/>
</dbReference>